<keyword evidence="2" id="KW-0479">Metal-binding</keyword>
<dbReference type="AlphaFoldDB" id="A0A0K0MNT1"/>
<keyword evidence="5" id="KW-0482">Metalloprotease</keyword>
<dbReference type="PANTHER" id="PTHR34858">
    <property type="entry name" value="CYSO-CYSTEINE PEPTIDASE"/>
    <property type="match status" value="1"/>
</dbReference>
<keyword evidence="8" id="KW-0614">Plasmid</keyword>
<keyword evidence="1" id="KW-0645">Protease</keyword>
<keyword evidence="6" id="KW-1133">Transmembrane helix</keyword>
<evidence type="ECO:0000256" key="1">
    <source>
        <dbReference type="ARBA" id="ARBA00022670"/>
    </source>
</evidence>
<feature type="transmembrane region" description="Helical" evidence="6">
    <location>
        <begin position="97"/>
        <end position="119"/>
    </location>
</feature>
<keyword evidence="6" id="KW-0472">Membrane</keyword>
<dbReference type="GO" id="GO:0006508">
    <property type="term" value="P:proteolysis"/>
    <property type="evidence" value="ECO:0007669"/>
    <property type="project" value="UniProtKB-KW"/>
</dbReference>
<dbReference type="PANTHER" id="PTHR34858:SF1">
    <property type="entry name" value="CYSO-CYSTEINE PEPTIDASE"/>
    <property type="match status" value="1"/>
</dbReference>
<evidence type="ECO:0000256" key="3">
    <source>
        <dbReference type="ARBA" id="ARBA00022801"/>
    </source>
</evidence>
<keyword evidence="4" id="KW-0862">Zinc</keyword>
<dbReference type="Pfam" id="PF14464">
    <property type="entry name" value="Prok-JAB"/>
    <property type="match status" value="1"/>
</dbReference>
<keyword evidence="6" id="KW-0812">Transmembrane</keyword>
<evidence type="ECO:0000256" key="5">
    <source>
        <dbReference type="ARBA" id="ARBA00023049"/>
    </source>
</evidence>
<feature type="domain" description="JAB" evidence="7">
    <location>
        <begin position="8"/>
        <end position="102"/>
    </location>
</feature>
<evidence type="ECO:0000313" key="8">
    <source>
        <dbReference type="EMBL" id="AKG47480.1"/>
    </source>
</evidence>
<organism evidence="8">
    <name type="scientific">Pectobacterium carotovorum</name>
    <name type="common">Erwinia carotovora</name>
    <dbReference type="NCBI Taxonomy" id="554"/>
    <lineage>
        <taxon>Bacteria</taxon>
        <taxon>Pseudomonadati</taxon>
        <taxon>Pseudomonadota</taxon>
        <taxon>Gammaproteobacteria</taxon>
        <taxon>Enterobacterales</taxon>
        <taxon>Pectobacteriaceae</taxon>
        <taxon>Pectobacterium</taxon>
    </lineage>
</organism>
<dbReference type="Gene3D" id="3.40.140.10">
    <property type="entry name" value="Cytidine Deaminase, domain 2"/>
    <property type="match status" value="1"/>
</dbReference>
<evidence type="ECO:0000256" key="4">
    <source>
        <dbReference type="ARBA" id="ARBA00022833"/>
    </source>
</evidence>
<dbReference type="GO" id="GO:0008270">
    <property type="term" value="F:zinc ion binding"/>
    <property type="evidence" value="ECO:0007669"/>
    <property type="project" value="TreeGrafter"/>
</dbReference>
<dbReference type="EMBL" id="KP942676">
    <property type="protein sequence ID" value="AKG47480.1"/>
    <property type="molecule type" value="Genomic_DNA"/>
</dbReference>
<dbReference type="GO" id="GO:0008235">
    <property type="term" value="F:metalloexopeptidase activity"/>
    <property type="evidence" value="ECO:0007669"/>
    <property type="project" value="TreeGrafter"/>
</dbReference>
<name>A0A0K0MNT1_PECCA</name>
<evidence type="ECO:0000256" key="2">
    <source>
        <dbReference type="ARBA" id="ARBA00022723"/>
    </source>
</evidence>
<proteinExistence type="predicted"/>
<dbReference type="InterPro" id="IPR051929">
    <property type="entry name" value="VirAsm_ModProt"/>
</dbReference>
<dbReference type="InterPro" id="IPR028090">
    <property type="entry name" value="JAB_dom_prok"/>
</dbReference>
<evidence type="ECO:0000259" key="7">
    <source>
        <dbReference type="Pfam" id="PF14464"/>
    </source>
</evidence>
<gene>
    <name evidence="8" type="ORF">pA_00040</name>
</gene>
<reference evidence="8" key="1">
    <citation type="journal article" date="2015" name="Environ. Microbiol.">
        <title>Plasmids from the gut microbiome of cabbage root fly larvae encode SaxA that catalyses the conversion of the plant toxin 2-phenylethyl isothiocyanate.</title>
        <authorList>
            <person name="Welte C.U."/>
            <person name="de Graaf R.M."/>
            <person name="van den Bosch T.J."/>
            <person name="Op den Camp H.J."/>
            <person name="van Dam N.M."/>
            <person name="Jetten M.S."/>
        </authorList>
    </citation>
    <scope>NUCLEOTIDE SEQUENCE</scope>
    <source>
        <plasmid evidence="8">Drgb1</plasmid>
    </source>
</reference>
<geneLocation type="plasmid" evidence="8">
    <name>Drgb1</name>
</geneLocation>
<dbReference type="SUPFAM" id="SSF102712">
    <property type="entry name" value="JAB1/MPN domain"/>
    <property type="match status" value="1"/>
</dbReference>
<evidence type="ECO:0000256" key="6">
    <source>
        <dbReference type="SAM" id="Phobius"/>
    </source>
</evidence>
<dbReference type="CDD" id="cd08073">
    <property type="entry name" value="MPN_NLPC_P60"/>
    <property type="match status" value="1"/>
</dbReference>
<accession>A0A0K0MNT1</accession>
<sequence length="120" mass="13267">MIKDMMNADLYRSMQLAAIEAYPSEACGLLVNKQGNKYELILCRNVADDPVNFFVMDADDQIAGEMQGDVVGVWHSHTDGTNKASDADIAGCESSELPWYIINITKIIILMLIAIILLVM</sequence>
<protein>
    <recommendedName>
        <fullName evidence="7">JAB domain-containing protein</fullName>
    </recommendedName>
</protein>
<reference evidence="8" key="2">
    <citation type="submission" date="2015-03" db="EMBL/GenBank/DDBJ databases">
        <authorList>
            <person name="Welte C."/>
            <person name="de Graaf R."/>
            <person name="van den Bosch T.J.M."/>
            <person name="Op den Camp H."/>
            <person name="van Dam N."/>
            <person name="Jetten M."/>
        </authorList>
    </citation>
    <scope>NUCLEOTIDE SEQUENCE</scope>
    <source>
        <plasmid evidence="8">Drgb1</plasmid>
    </source>
</reference>
<keyword evidence="3" id="KW-0378">Hydrolase</keyword>